<gene>
    <name evidence="2" type="ORF">OXH18_12430</name>
</gene>
<dbReference type="Proteomes" id="UP001163152">
    <property type="component" value="Chromosome"/>
</dbReference>
<evidence type="ECO:0000259" key="1">
    <source>
        <dbReference type="Pfam" id="PF00534"/>
    </source>
</evidence>
<dbReference type="SUPFAM" id="SSF53756">
    <property type="entry name" value="UDP-Glycosyltransferase/glycogen phosphorylase"/>
    <property type="match status" value="1"/>
</dbReference>
<dbReference type="KEGG" id="tsin:OXH18_12430"/>
<organism evidence="2 3">
    <name type="scientific">Thermocoleostomius sinensis A174</name>
    <dbReference type="NCBI Taxonomy" id="2016057"/>
    <lineage>
        <taxon>Bacteria</taxon>
        <taxon>Bacillati</taxon>
        <taxon>Cyanobacteriota</taxon>
        <taxon>Cyanophyceae</taxon>
        <taxon>Oculatellales</taxon>
        <taxon>Oculatellaceae</taxon>
        <taxon>Thermocoleostomius</taxon>
    </lineage>
</organism>
<evidence type="ECO:0000313" key="3">
    <source>
        <dbReference type="Proteomes" id="UP001163152"/>
    </source>
</evidence>
<sequence>MIQVFDKQIDLKVYRFLIRRDQHSKSQDLLRRRILKSYELWREVRKAQSEGRKILFQGISPALFAYPVVKPNSSFIVTDWTRKLYEPIWNFLPSPPWLTWIHKKVLNKQKSIIGLTDAVVEEIAKDYSVPKNKLRKGRLPFSFDLDIFEPSPDRQDQQIRILFVGGDMYRKGGDVLLQWFLEQNNPNLHLTLVTKTLAVDHPKVDIKTDINFGQSAHRQLFKSHDIFVLPTKCDAYPIVLGEAACAGLAILTTKNALGAPEVIRNGVNGYISNSQTELLQQLSELVQNKPLIESMKRNSRQFMEQEFSSQLVTDEFIQYIF</sequence>
<dbReference type="AlphaFoldDB" id="A0A9E8ZJA5"/>
<dbReference type="PANTHER" id="PTHR12526">
    <property type="entry name" value="GLYCOSYLTRANSFERASE"/>
    <property type="match status" value="1"/>
</dbReference>
<evidence type="ECO:0000313" key="2">
    <source>
        <dbReference type="EMBL" id="WAL62759.1"/>
    </source>
</evidence>
<dbReference type="RefSeq" id="WP_268613096.1">
    <property type="nucleotide sequence ID" value="NZ_CP113797.1"/>
</dbReference>
<accession>A0A9E8ZJA5</accession>
<proteinExistence type="predicted"/>
<dbReference type="Pfam" id="PF00534">
    <property type="entry name" value="Glycos_transf_1"/>
    <property type="match status" value="1"/>
</dbReference>
<dbReference type="InterPro" id="IPR001296">
    <property type="entry name" value="Glyco_trans_1"/>
</dbReference>
<dbReference type="EMBL" id="CP113797">
    <property type="protein sequence ID" value="WAL62759.1"/>
    <property type="molecule type" value="Genomic_DNA"/>
</dbReference>
<keyword evidence="3" id="KW-1185">Reference proteome</keyword>
<reference evidence="2" key="1">
    <citation type="submission" date="2022-12" db="EMBL/GenBank/DDBJ databases">
        <title>Polyphasic identification of a Novel Hot-Spring Cyanobacterium Ocullathermofonsia sinensis gen nov. sp. nov. and Genomic Insights on its Adaptations to the Thermal Habitat.</title>
        <authorList>
            <person name="Daroch M."/>
            <person name="Tang J."/>
            <person name="Jiang Y."/>
        </authorList>
    </citation>
    <scope>NUCLEOTIDE SEQUENCE</scope>
    <source>
        <strain evidence="2">PKUAC-SCTA174</strain>
    </source>
</reference>
<dbReference type="Gene3D" id="3.40.50.2000">
    <property type="entry name" value="Glycogen Phosphorylase B"/>
    <property type="match status" value="2"/>
</dbReference>
<dbReference type="GO" id="GO:0016757">
    <property type="term" value="F:glycosyltransferase activity"/>
    <property type="evidence" value="ECO:0007669"/>
    <property type="project" value="InterPro"/>
</dbReference>
<protein>
    <submittedName>
        <fullName evidence="2">Glycosyltransferase family 4 protein</fullName>
    </submittedName>
</protein>
<feature type="domain" description="Glycosyl transferase family 1" evidence="1">
    <location>
        <begin position="153"/>
        <end position="301"/>
    </location>
</feature>
<name>A0A9E8ZJA5_9CYAN</name>
<dbReference type="CDD" id="cd03801">
    <property type="entry name" value="GT4_PimA-like"/>
    <property type="match status" value="1"/>
</dbReference>